<evidence type="ECO:0000313" key="1">
    <source>
        <dbReference type="EMBL" id="SDK33404.1"/>
    </source>
</evidence>
<accession>A0A7Z7BRT7</accession>
<dbReference type="RefSeq" id="WP_092734584.1">
    <property type="nucleotide sequence ID" value="NZ_FNEW01000007.1"/>
</dbReference>
<gene>
    <name evidence="1" type="ORF">SAMN05428983_4621</name>
</gene>
<comment type="caution">
    <text evidence="1">The sequence shown here is derived from an EMBL/GenBank/DDBJ whole genome shotgun (WGS) entry which is preliminary data.</text>
</comment>
<dbReference type="EMBL" id="FNEW01000007">
    <property type="protein sequence ID" value="SDK33404.1"/>
    <property type="molecule type" value="Genomic_DNA"/>
</dbReference>
<dbReference type="Proteomes" id="UP000198917">
    <property type="component" value="Unassembled WGS sequence"/>
</dbReference>
<reference evidence="1 2" key="1">
    <citation type="submission" date="2016-10" db="EMBL/GenBank/DDBJ databases">
        <authorList>
            <person name="Varghese N."/>
            <person name="Submissions S."/>
        </authorList>
    </citation>
    <scope>NUCLEOTIDE SEQUENCE [LARGE SCALE GENOMIC DNA]</scope>
    <source>
        <strain evidence="1 2">PDC82</strain>
    </source>
</reference>
<organism evidence="1 2">
    <name type="scientific">Agrobacterium fabrum</name>
    <dbReference type="NCBI Taxonomy" id="1176649"/>
    <lineage>
        <taxon>Bacteria</taxon>
        <taxon>Pseudomonadati</taxon>
        <taxon>Pseudomonadota</taxon>
        <taxon>Alphaproteobacteria</taxon>
        <taxon>Hyphomicrobiales</taxon>
        <taxon>Rhizobiaceae</taxon>
        <taxon>Rhizobium/Agrobacterium group</taxon>
        <taxon>Agrobacterium</taxon>
        <taxon>Agrobacterium tumefaciens complex</taxon>
    </lineage>
</organism>
<dbReference type="AlphaFoldDB" id="A0A7Z7BRT7"/>
<sequence length="422" mass="46381">MRPIHLFYSWQSDRDGKICGNFIRIALEAAIQALKDEHAIEIRLDSDTADVPGTPPVSETILRKIRECEIFVGDVTFVGQTANGKQLPNPNVMIEFGYARGVLTDQQILSAMNTAFGPAEDLPFDLAHLRHPTSYSLEEGVSDRTRRERRSAFAKKLVPRLKAMAEKVLEVRAAVKPRPDVIASARALLTSVMQMNGRGETPAIVAGPKLIMQLITTAAGDGAILVPARVNGVRSKFLPAAYRESWPDTNMREWSDFDPPQSVQGKPNPEARWYMRVLRSGALDAAIMIGARIDDDKDILVDAAQLEARIVEMAERMGRVAEAIGLDGPLVIHASLEGTEDVRLMGRQRASRPLRMPFVDLGTIDLPSVSAITIENLRPLLDTVWLTGGFGDGSPLFSDSVRDGDRKNMLAAPEAISGRAWR</sequence>
<name>A0A7Z7BRT7_9HYPH</name>
<evidence type="ECO:0000313" key="2">
    <source>
        <dbReference type="Proteomes" id="UP000198917"/>
    </source>
</evidence>
<protein>
    <submittedName>
        <fullName evidence="1">Uncharacterized protein</fullName>
    </submittedName>
</protein>
<proteinExistence type="predicted"/>